<keyword evidence="2" id="KW-1185">Reference proteome</keyword>
<proteinExistence type="predicted"/>
<evidence type="ECO:0000313" key="2">
    <source>
        <dbReference type="Proteomes" id="UP001501102"/>
    </source>
</evidence>
<dbReference type="EMBL" id="BAAAXZ010000079">
    <property type="protein sequence ID" value="GAA2924675.1"/>
    <property type="molecule type" value="Genomic_DNA"/>
</dbReference>
<sequence>MGWIEETLVAQGKVSAHDLQLFHLTDDVEEAIGLVTKEAGADGRGPGGAGARPGPRACAVCWFRGSGQAPPGHRGRAVAGRWRPPCPGTCLVSATSCTR</sequence>
<protein>
    <submittedName>
        <fullName evidence="1">Uncharacterized protein</fullName>
    </submittedName>
</protein>
<dbReference type="Proteomes" id="UP001501102">
    <property type="component" value="Unassembled WGS sequence"/>
</dbReference>
<evidence type="ECO:0000313" key="1">
    <source>
        <dbReference type="EMBL" id="GAA2924675.1"/>
    </source>
</evidence>
<reference evidence="1 2" key="1">
    <citation type="journal article" date="2019" name="Int. J. Syst. Evol. Microbiol.">
        <title>The Global Catalogue of Microorganisms (GCM) 10K type strain sequencing project: providing services to taxonomists for standard genome sequencing and annotation.</title>
        <authorList>
            <consortium name="The Broad Institute Genomics Platform"/>
            <consortium name="The Broad Institute Genome Sequencing Center for Infectious Disease"/>
            <person name="Wu L."/>
            <person name="Ma J."/>
        </authorList>
    </citation>
    <scope>NUCLEOTIDE SEQUENCE [LARGE SCALE GENOMIC DNA]</scope>
    <source>
        <strain evidence="1 2">JCM 4087</strain>
    </source>
</reference>
<accession>A0ABN3WQV3</accession>
<name>A0ABN3WQV3_STRTU</name>
<gene>
    <name evidence="1" type="ORF">GCM10020221_20840</name>
</gene>
<comment type="caution">
    <text evidence="1">The sequence shown here is derived from an EMBL/GenBank/DDBJ whole genome shotgun (WGS) entry which is preliminary data.</text>
</comment>
<organism evidence="1 2">
    <name type="scientific">Streptomyces thioluteus</name>
    <dbReference type="NCBI Taxonomy" id="66431"/>
    <lineage>
        <taxon>Bacteria</taxon>
        <taxon>Bacillati</taxon>
        <taxon>Actinomycetota</taxon>
        <taxon>Actinomycetes</taxon>
        <taxon>Kitasatosporales</taxon>
        <taxon>Streptomycetaceae</taxon>
        <taxon>Streptomyces</taxon>
    </lineage>
</organism>